<keyword evidence="1" id="KW-1133">Transmembrane helix</keyword>
<sequence length="435" mass="48801">MKNKKLKSIIVLSVLIMLLFMSLNVYISYIGIKESAKKAIANQNIEIAETLARSLDVETYKIFLENPEKNKEYQMIKTFLEDARKTTGALHVYTLKIDNPKISKAMIAAIPSELEAIPISVECTVPEEQVSLAYQGQSFATDIISDAVYGEYLTVGVPINDQTEVIGYLAIDVGIDVINDISEKVLKSSMSNLFINGLLVILVLVFFFLLNKWYQMVLHKEIVETEVTYHSEIQSLLASVQSLRHDVSNHIQVVHGLLKLQEHDKALNYLTALSEDIHSIESVKLQVKNPGLAVLLETKRLTAQNNNIDIAIDLSDDEFDQMKTTDLIKLLSNVIDNAIEASCEIPEKDRRITICCKKNPDNYGFVVKNTGSKIESINQEELIKSGYSTKKMVPGKVRGQGLFIVNEIVNRYNGELAIQSNDIETTVTMVILCRK</sequence>
<dbReference type="Gene3D" id="3.30.565.10">
    <property type="entry name" value="Histidine kinase-like ATPase, C-terminal domain"/>
    <property type="match status" value="1"/>
</dbReference>
<dbReference type="InterPro" id="IPR029151">
    <property type="entry name" value="Sensor-like_sf"/>
</dbReference>
<dbReference type="Gene3D" id="1.10.287.130">
    <property type="match status" value="1"/>
</dbReference>
<dbReference type="Pfam" id="PF14501">
    <property type="entry name" value="HATPase_c_5"/>
    <property type="match status" value="1"/>
</dbReference>
<dbReference type="InterPro" id="IPR032834">
    <property type="entry name" value="NatK-like_C"/>
</dbReference>
<dbReference type="InterPro" id="IPR003594">
    <property type="entry name" value="HATPase_dom"/>
</dbReference>
<dbReference type="PANTHER" id="PTHR40448">
    <property type="entry name" value="TWO-COMPONENT SENSOR HISTIDINE KINASE"/>
    <property type="match status" value="1"/>
</dbReference>
<evidence type="ECO:0000259" key="2">
    <source>
        <dbReference type="SMART" id="SM00387"/>
    </source>
</evidence>
<accession>A0A974S0T0</accession>
<keyword evidence="4" id="KW-1185">Reference proteome</keyword>
<gene>
    <name evidence="3" type="ORF">I6J18_03425</name>
</gene>
<dbReference type="SUPFAM" id="SSF103190">
    <property type="entry name" value="Sensory domain-like"/>
    <property type="match status" value="1"/>
</dbReference>
<feature type="domain" description="Histidine kinase/HSP90-like ATPase" evidence="2">
    <location>
        <begin position="322"/>
        <end position="435"/>
    </location>
</feature>
<dbReference type="EMBL" id="CP068053">
    <property type="protein sequence ID" value="QQT00972.1"/>
    <property type="molecule type" value="Genomic_DNA"/>
</dbReference>
<evidence type="ECO:0000256" key="1">
    <source>
        <dbReference type="SAM" id="Phobius"/>
    </source>
</evidence>
<dbReference type="Pfam" id="PF14689">
    <property type="entry name" value="SPOB_a"/>
    <property type="match status" value="1"/>
</dbReference>
<dbReference type="RefSeq" id="WP_040375131.1">
    <property type="nucleotide sequence ID" value="NZ_CP068053.1"/>
</dbReference>
<keyword evidence="1" id="KW-0812">Transmembrane</keyword>
<feature type="transmembrane region" description="Helical" evidence="1">
    <location>
        <begin position="9"/>
        <end position="32"/>
    </location>
</feature>
<protein>
    <submittedName>
        <fullName evidence="3">GHKL domain-containing protein</fullName>
    </submittedName>
</protein>
<dbReference type="GO" id="GO:0042802">
    <property type="term" value="F:identical protein binding"/>
    <property type="evidence" value="ECO:0007669"/>
    <property type="project" value="TreeGrafter"/>
</dbReference>
<dbReference type="InterPro" id="IPR039506">
    <property type="entry name" value="SPOB_a"/>
</dbReference>
<keyword evidence="1" id="KW-0472">Membrane</keyword>
<name>A0A974S0T0_PERPY</name>
<proteinExistence type="predicted"/>
<evidence type="ECO:0000313" key="3">
    <source>
        <dbReference type="EMBL" id="QQT00972.1"/>
    </source>
</evidence>
<dbReference type="Proteomes" id="UP000595254">
    <property type="component" value="Chromosome"/>
</dbReference>
<dbReference type="AlphaFoldDB" id="A0A974S0T0"/>
<feature type="transmembrane region" description="Helical" evidence="1">
    <location>
        <begin position="193"/>
        <end position="210"/>
    </location>
</feature>
<dbReference type="SUPFAM" id="SSF55874">
    <property type="entry name" value="ATPase domain of HSP90 chaperone/DNA topoisomerase II/histidine kinase"/>
    <property type="match status" value="1"/>
</dbReference>
<dbReference type="SMART" id="SM00387">
    <property type="entry name" value="HATPase_c"/>
    <property type="match status" value="1"/>
</dbReference>
<dbReference type="KEGG" id="ppsr:I6J18_03425"/>
<evidence type="ECO:0000313" key="4">
    <source>
        <dbReference type="Proteomes" id="UP000595254"/>
    </source>
</evidence>
<organism evidence="3 4">
    <name type="scientific">Peribacillus psychrosaccharolyticus</name>
    <name type="common">Bacillus psychrosaccharolyticus</name>
    <dbReference type="NCBI Taxonomy" id="1407"/>
    <lineage>
        <taxon>Bacteria</taxon>
        <taxon>Bacillati</taxon>
        <taxon>Bacillota</taxon>
        <taxon>Bacilli</taxon>
        <taxon>Bacillales</taxon>
        <taxon>Bacillaceae</taxon>
        <taxon>Peribacillus</taxon>
    </lineage>
</organism>
<dbReference type="PANTHER" id="PTHR40448:SF1">
    <property type="entry name" value="TWO-COMPONENT SENSOR HISTIDINE KINASE"/>
    <property type="match status" value="1"/>
</dbReference>
<reference evidence="3 4" key="1">
    <citation type="submission" date="2021-01" db="EMBL/GenBank/DDBJ databases">
        <title>FDA dAtabase for Regulatory Grade micrObial Sequences (FDA-ARGOS): Supporting development and validation of Infectious Disease Dx tests.</title>
        <authorList>
            <person name="Nelson B."/>
            <person name="Plummer A."/>
            <person name="Tallon L."/>
            <person name="Sadzewicz L."/>
            <person name="Zhao X."/>
            <person name="Boylan J."/>
            <person name="Ott S."/>
            <person name="Bowen H."/>
            <person name="Vavikolanu K."/>
            <person name="Mehta A."/>
            <person name="Aluvathingal J."/>
            <person name="Nadendla S."/>
            <person name="Myers T."/>
            <person name="Yan Y."/>
            <person name="Sichtig H."/>
        </authorList>
    </citation>
    <scope>NUCLEOTIDE SEQUENCE [LARGE SCALE GENOMIC DNA]</scope>
    <source>
        <strain evidence="3 4">FDAARGOS_1161</strain>
    </source>
</reference>
<dbReference type="InterPro" id="IPR036890">
    <property type="entry name" value="HATPase_C_sf"/>
</dbReference>